<keyword evidence="3 6" id="KW-0812">Transmembrane</keyword>
<dbReference type="Proteomes" id="UP000265926">
    <property type="component" value="Unassembled WGS sequence"/>
</dbReference>
<accession>A0A399T9V1</accession>
<keyword evidence="5 6" id="KW-0472">Membrane</keyword>
<protein>
    <submittedName>
        <fullName evidence="8">DMT family transporter</fullName>
    </submittedName>
</protein>
<evidence type="ECO:0000256" key="4">
    <source>
        <dbReference type="ARBA" id="ARBA00022989"/>
    </source>
</evidence>
<proteinExistence type="inferred from homology"/>
<dbReference type="GO" id="GO:0016020">
    <property type="term" value="C:membrane"/>
    <property type="evidence" value="ECO:0007669"/>
    <property type="project" value="UniProtKB-SubCell"/>
</dbReference>
<feature type="transmembrane region" description="Helical" evidence="6">
    <location>
        <begin position="151"/>
        <end position="170"/>
    </location>
</feature>
<evidence type="ECO:0000256" key="3">
    <source>
        <dbReference type="ARBA" id="ARBA00022692"/>
    </source>
</evidence>
<dbReference type="InterPro" id="IPR037185">
    <property type="entry name" value="EmrE-like"/>
</dbReference>
<dbReference type="EMBL" id="QWGR01000001">
    <property type="protein sequence ID" value="RIJ50723.1"/>
    <property type="molecule type" value="Genomic_DNA"/>
</dbReference>
<reference evidence="8 9" key="1">
    <citation type="submission" date="2018-08" db="EMBL/GenBank/DDBJ databases">
        <title>Pallidiluteibacterium maritimus gen. nov., sp. nov., isolated from coastal sediment.</title>
        <authorList>
            <person name="Zhou L.Y."/>
        </authorList>
    </citation>
    <scope>NUCLEOTIDE SEQUENCE [LARGE SCALE GENOMIC DNA]</scope>
    <source>
        <strain evidence="8 9">XSD2</strain>
    </source>
</reference>
<feature type="transmembrane region" description="Helical" evidence="6">
    <location>
        <begin position="65"/>
        <end position="83"/>
    </location>
</feature>
<dbReference type="PANTHER" id="PTHR32322:SF2">
    <property type="entry name" value="EAMA DOMAIN-CONTAINING PROTEIN"/>
    <property type="match status" value="1"/>
</dbReference>
<comment type="subcellular location">
    <subcellularLocation>
        <location evidence="1">Membrane</location>
        <topology evidence="1">Multi-pass membrane protein</topology>
    </subcellularLocation>
</comment>
<feature type="transmembrane region" description="Helical" evidence="6">
    <location>
        <begin position="247"/>
        <end position="265"/>
    </location>
</feature>
<evidence type="ECO:0000256" key="6">
    <source>
        <dbReference type="SAM" id="Phobius"/>
    </source>
</evidence>
<dbReference type="InterPro" id="IPR050638">
    <property type="entry name" value="AA-Vitamin_Transporters"/>
</dbReference>
<name>A0A399T9V1_9BACT</name>
<dbReference type="OrthoDB" id="9812547at2"/>
<sequence>MTIRQYILFALPALIWGSTWFAITFQLGTVDPLVSVSYRFLLAGLLLFLFCLISGRQMRFSVREHLLMALLGLSLFGINYWFVYQAETMLTSGVVAVIFSLIIFFNIFFNAILLKGKVKTDVIFAAVLGVGGTALLFRNEWNNFDFSNGNAIVFLLCLGGLISASLGNILSAYKQRKNIPVLQANAFGMLYGGLSMFLLVLILGKPIAFDMRLSYSISLLYLAVFGSIVAFSSYLKLLGEIGPDRSVYVTLVTPAIALLISTIYEDYRWDVFAFLGLILLFSGNLLAIRLKTKKIRA</sequence>
<evidence type="ECO:0000256" key="5">
    <source>
        <dbReference type="ARBA" id="ARBA00023136"/>
    </source>
</evidence>
<dbReference type="InterPro" id="IPR000620">
    <property type="entry name" value="EamA_dom"/>
</dbReference>
<dbReference type="Pfam" id="PF00892">
    <property type="entry name" value="EamA"/>
    <property type="match status" value="2"/>
</dbReference>
<feature type="transmembrane region" description="Helical" evidence="6">
    <location>
        <begin position="89"/>
        <end position="109"/>
    </location>
</feature>
<evidence type="ECO:0000259" key="7">
    <source>
        <dbReference type="Pfam" id="PF00892"/>
    </source>
</evidence>
<feature type="transmembrane region" description="Helical" evidence="6">
    <location>
        <begin position="215"/>
        <end position="235"/>
    </location>
</feature>
<feature type="transmembrane region" description="Helical" evidence="6">
    <location>
        <begin position="33"/>
        <end position="53"/>
    </location>
</feature>
<evidence type="ECO:0000256" key="1">
    <source>
        <dbReference type="ARBA" id="ARBA00004141"/>
    </source>
</evidence>
<dbReference type="RefSeq" id="WP_119436191.1">
    <property type="nucleotide sequence ID" value="NZ_QWGR01000001.1"/>
</dbReference>
<feature type="transmembrane region" description="Helical" evidence="6">
    <location>
        <begin position="271"/>
        <end position="290"/>
    </location>
</feature>
<comment type="caution">
    <text evidence="8">The sequence shown here is derived from an EMBL/GenBank/DDBJ whole genome shotgun (WGS) entry which is preliminary data.</text>
</comment>
<evidence type="ECO:0000313" key="8">
    <source>
        <dbReference type="EMBL" id="RIJ50723.1"/>
    </source>
</evidence>
<keyword evidence="4 6" id="KW-1133">Transmembrane helix</keyword>
<dbReference type="SUPFAM" id="SSF103481">
    <property type="entry name" value="Multidrug resistance efflux transporter EmrE"/>
    <property type="match status" value="2"/>
</dbReference>
<gene>
    <name evidence="8" type="ORF">D1614_02000</name>
</gene>
<evidence type="ECO:0000256" key="2">
    <source>
        <dbReference type="ARBA" id="ARBA00007362"/>
    </source>
</evidence>
<feature type="transmembrane region" description="Helical" evidence="6">
    <location>
        <begin position="182"/>
        <end position="203"/>
    </location>
</feature>
<organism evidence="8 9">
    <name type="scientific">Maribellus luteus</name>
    <dbReference type="NCBI Taxonomy" id="2305463"/>
    <lineage>
        <taxon>Bacteria</taxon>
        <taxon>Pseudomonadati</taxon>
        <taxon>Bacteroidota</taxon>
        <taxon>Bacteroidia</taxon>
        <taxon>Marinilabiliales</taxon>
        <taxon>Prolixibacteraceae</taxon>
        <taxon>Maribellus</taxon>
    </lineage>
</organism>
<evidence type="ECO:0000313" key="9">
    <source>
        <dbReference type="Proteomes" id="UP000265926"/>
    </source>
</evidence>
<feature type="transmembrane region" description="Helical" evidence="6">
    <location>
        <begin position="121"/>
        <end position="139"/>
    </location>
</feature>
<feature type="domain" description="EamA" evidence="7">
    <location>
        <begin position="6"/>
        <end position="137"/>
    </location>
</feature>
<dbReference type="AlphaFoldDB" id="A0A399T9V1"/>
<dbReference type="PANTHER" id="PTHR32322">
    <property type="entry name" value="INNER MEMBRANE TRANSPORTER"/>
    <property type="match status" value="1"/>
</dbReference>
<feature type="domain" description="EamA" evidence="7">
    <location>
        <begin position="154"/>
        <end position="287"/>
    </location>
</feature>
<comment type="similarity">
    <text evidence="2">Belongs to the EamA transporter family.</text>
</comment>
<keyword evidence="9" id="KW-1185">Reference proteome</keyword>
<feature type="transmembrane region" description="Helical" evidence="6">
    <location>
        <begin position="7"/>
        <end position="27"/>
    </location>
</feature>